<dbReference type="OrthoDB" id="6721348at2759"/>
<reference evidence="1 2" key="1">
    <citation type="journal article" date="2019" name="Sci. Rep.">
        <title>Orb-weaving spider Araneus ventricosus genome elucidates the spidroin gene catalogue.</title>
        <authorList>
            <person name="Kono N."/>
            <person name="Nakamura H."/>
            <person name="Ohtoshi R."/>
            <person name="Moran D.A.P."/>
            <person name="Shinohara A."/>
            <person name="Yoshida Y."/>
            <person name="Fujiwara M."/>
            <person name="Mori M."/>
            <person name="Tomita M."/>
            <person name="Arakawa K."/>
        </authorList>
    </citation>
    <scope>NUCLEOTIDE SEQUENCE [LARGE SCALE GENOMIC DNA]</scope>
</reference>
<dbReference type="AlphaFoldDB" id="A0A4Y2MKA4"/>
<organism evidence="1 2">
    <name type="scientific">Araneus ventricosus</name>
    <name type="common">Orbweaver spider</name>
    <name type="synonym">Epeira ventricosa</name>
    <dbReference type="NCBI Taxonomy" id="182803"/>
    <lineage>
        <taxon>Eukaryota</taxon>
        <taxon>Metazoa</taxon>
        <taxon>Ecdysozoa</taxon>
        <taxon>Arthropoda</taxon>
        <taxon>Chelicerata</taxon>
        <taxon>Arachnida</taxon>
        <taxon>Araneae</taxon>
        <taxon>Araneomorphae</taxon>
        <taxon>Entelegynae</taxon>
        <taxon>Araneoidea</taxon>
        <taxon>Araneidae</taxon>
        <taxon>Araneus</taxon>
    </lineage>
</organism>
<dbReference type="PANTHER" id="PTHR46114">
    <property type="entry name" value="APPLE DOMAIN-CONTAINING PROTEIN"/>
    <property type="match status" value="1"/>
</dbReference>
<dbReference type="Proteomes" id="UP000499080">
    <property type="component" value="Unassembled WGS sequence"/>
</dbReference>
<dbReference type="EMBL" id="BGPR01007531">
    <property type="protein sequence ID" value="GBN27598.1"/>
    <property type="molecule type" value="Genomic_DNA"/>
</dbReference>
<accession>A0A4Y2MKA4</accession>
<evidence type="ECO:0000313" key="2">
    <source>
        <dbReference type="Proteomes" id="UP000499080"/>
    </source>
</evidence>
<protein>
    <submittedName>
        <fullName evidence="1">Uncharacterized protein</fullName>
    </submittedName>
</protein>
<keyword evidence="2" id="KW-1185">Reference proteome</keyword>
<proteinExistence type="predicted"/>
<comment type="caution">
    <text evidence="1">The sequence shown here is derived from an EMBL/GenBank/DDBJ whole genome shotgun (WGS) entry which is preliminary data.</text>
</comment>
<sequence>MVGFFLSHNIGYTKYSCYLCIWNSKVREKLWVESKEYINIVQKLLDSYKMLSCNMSIKVHFLHSHLDMFLENLGVVSDKQGERFYQDLKVMEGRYQGRWDGCMLVDYYWSNWRDFPLIELLRKDYNFFSFLPTQFDG</sequence>
<dbReference type="PANTHER" id="PTHR46114:SF1">
    <property type="entry name" value="ZAD DOMAIN-CONTAINING PROTEIN"/>
    <property type="match status" value="1"/>
</dbReference>
<name>A0A4Y2MKA4_ARAVE</name>
<evidence type="ECO:0000313" key="1">
    <source>
        <dbReference type="EMBL" id="GBN27598.1"/>
    </source>
</evidence>
<gene>
    <name evidence="1" type="ORF">AVEN_205666_1</name>
</gene>